<reference evidence="3 4" key="1">
    <citation type="journal article" date="2019" name="Int. J. Syst. Evol. Microbiol.">
        <title>The Global Catalogue of Microorganisms (GCM) 10K type strain sequencing project: providing services to taxonomists for standard genome sequencing and annotation.</title>
        <authorList>
            <consortium name="The Broad Institute Genomics Platform"/>
            <consortium name="The Broad Institute Genome Sequencing Center for Infectious Disease"/>
            <person name="Wu L."/>
            <person name="Ma J."/>
        </authorList>
    </citation>
    <scope>NUCLEOTIDE SEQUENCE [LARGE SCALE GENOMIC DNA]</scope>
    <source>
        <strain evidence="3 4">JCM 16009</strain>
    </source>
</reference>
<organism evidence="3 4">
    <name type="scientific">Pseudonocardia ailaonensis</name>
    <dbReference type="NCBI Taxonomy" id="367279"/>
    <lineage>
        <taxon>Bacteria</taxon>
        <taxon>Bacillati</taxon>
        <taxon>Actinomycetota</taxon>
        <taxon>Actinomycetes</taxon>
        <taxon>Pseudonocardiales</taxon>
        <taxon>Pseudonocardiaceae</taxon>
        <taxon>Pseudonocardia</taxon>
    </lineage>
</organism>
<protein>
    <recommendedName>
        <fullName evidence="2">PPM-type phosphatase domain-containing protein</fullName>
    </recommendedName>
</protein>
<evidence type="ECO:0000256" key="1">
    <source>
        <dbReference type="ARBA" id="ARBA00022801"/>
    </source>
</evidence>
<comment type="caution">
    <text evidence="3">The sequence shown here is derived from an EMBL/GenBank/DDBJ whole genome shotgun (WGS) entry which is preliminary data.</text>
</comment>
<gene>
    <name evidence="3" type="ORF">GCM10009836_27510</name>
</gene>
<proteinExistence type="predicted"/>
<dbReference type="InterPro" id="IPR052016">
    <property type="entry name" value="Bact_Sigma-Reg"/>
</dbReference>
<sequence>MLHYANAGHPAPLLLTREGEMRRLDAHSSPMIGVVPELGRAGGAGRTGARVTLPAGALLLLYTDGLTDVAGEDADERSDLLERTLAAAPAGASAEEVLDLLLAACEPVPLRDDVAVLAVRLTG</sequence>
<dbReference type="InterPro" id="IPR001932">
    <property type="entry name" value="PPM-type_phosphatase-like_dom"/>
</dbReference>
<dbReference type="Proteomes" id="UP001500449">
    <property type="component" value="Unassembled WGS sequence"/>
</dbReference>
<accession>A0ABN2N1G8</accession>
<keyword evidence="1" id="KW-0378">Hydrolase</keyword>
<dbReference type="PANTHER" id="PTHR43156">
    <property type="entry name" value="STAGE II SPORULATION PROTEIN E-RELATED"/>
    <property type="match status" value="1"/>
</dbReference>
<dbReference type="SUPFAM" id="SSF81606">
    <property type="entry name" value="PP2C-like"/>
    <property type="match status" value="1"/>
</dbReference>
<evidence type="ECO:0000259" key="2">
    <source>
        <dbReference type="Pfam" id="PF07228"/>
    </source>
</evidence>
<dbReference type="Pfam" id="PF07228">
    <property type="entry name" value="SpoIIE"/>
    <property type="match status" value="1"/>
</dbReference>
<dbReference type="PANTHER" id="PTHR43156:SF2">
    <property type="entry name" value="STAGE II SPORULATION PROTEIN E"/>
    <property type="match status" value="1"/>
</dbReference>
<dbReference type="Gene3D" id="3.60.40.10">
    <property type="entry name" value="PPM-type phosphatase domain"/>
    <property type="match status" value="1"/>
</dbReference>
<dbReference type="InterPro" id="IPR036457">
    <property type="entry name" value="PPM-type-like_dom_sf"/>
</dbReference>
<keyword evidence="4" id="KW-1185">Reference proteome</keyword>
<dbReference type="EMBL" id="BAAAQK010000005">
    <property type="protein sequence ID" value="GAA1846434.1"/>
    <property type="molecule type" value="Genomic_DNA"/>
</dbReference>
<feature type="domain" description="PPM-type phosphatase" evidence="2">
    <location>
        <begin position="2"/>
        <end position="121"/>
    </location>
</feature>
<evidence type="ECO:0000313" key="3">
    <source>
        <dbReference type="EMBL" id="GAA1846434.1"/>
    </source>
</evidence>
<name>A0ABN2N1G8_9PSEU</name>
<evidence type="ECO:0000313" key="4">
    <source>
        <dbReference type="Proteomes" id="UP001500449"/>
    </source>
</evidence>